<dbReference type="EMBL" id="LR215974">
    <property type="protein sequence ID" value="VFB03550.1"/>
    <property type="molecule type" value="Genomic_DNA"/>
</dbReference>
<name>A0A4U8WE05_9FLAO</name>
<gene>
    <name evidence="1" type="ORF">NCTC12078_01565</name>
</gene>
<accession>A0A4U8WE05</accession>
<evidence type="ECO:0000313" key="1">
    <source>
        <dbReference type="EMBL" id="VFB03550.1"/>
    </source>
</evidence>
<dbReference type="AlphaFoldDB" id="A0A4U8WE05"/>
<sequence>MSCSINTSNKFSGSKDSKYFYIELYFMAKTTKPTAKAGDCSKIFNSGLDSKLKYCYKASSPLNFSIVALYICS</sequence>
<protein>
    <submittedName>
        <fullName evidence="1">Uncharacterized protein</fullName>
    </submittedName>
</protein>
<dbReference type="Proteomes" id="UP000290013">
    <property type="component" value="Chromosome"/>
</dbReference>
<organism evidence="1 2">
    <name type="scientific">Chryseobacterium taihuense</name>
    <dbReference type="NCBI Taxonomy" id="1141221"/>
    <lineage>
        <taxon>Bacteria</taxon>
        <taxon>Pseudomonadati</taxon>
        <taxon>Bacteroidota</taxon>
        <taxon>Flavobacteriia</taxon>
        <taxon>Flavobacteriales</taxon>
        <taxon>Weeksellaceae</taxon>
        <taxon>Chryseobacterium group</taxon>
        <taxon>Chryseobacterium</taxon>
    </lineage>
</organism>
<dbReference type="KEGG" id="ctai:NCTC12078_01565"/>
<proteinExistence type="predicted"/>
<reference evidence="1 2" key="1">
    <citation type="submission" date="2019-02" db="EMBL/GenBank/DDBJ databases">
        <authorList>
            <consortium name="Pathogen Informatics"/>
        </authorList>
    </citation>
    <scope>NUCLEOTIDE SEQUENCE [LARGE SCALE GENOMIC DNA]</scope>
    <source>
        <strain evidence="1 2">3012STDY6944375</strain>
    </source>
</reference>
<evidence type="ECO:0000313" key="2">
    <source>
        <dbReference type="Proteomes" id="UP000290013"/>
    </source>
</evidence>